<dbReference type="PANTHER" id="PTHR32071">
    <property type="entry name" value="TRANSCRIPTIONAL REGULATORY PROTEIN"/>
    <property type="match status" value="1"/>
</dbReference>
<keyword evidence="5" id="KW-0804">Transcription</keyword>
<dbReference type="Proteomes" id="UP001595776">
    <property type="component" value="Unassembled WGS sequence"/>
</dbReference>
<dbReference type="InterPro" id="IPR058031">
    <property type="entry name" value="AAA_lid_NorR"/>
</dbReference>
<accession>A0ABV8U914</accession>
<dbReference type="Pfam" id="PF02954">
    <property type="entry name" value="HTH_8"/>
    <property type="match status" value="1"/>
</dbReference>
<keyword evidence="1" id="KW-0547">Nucleotide-binding</keyword>
<keyword evidence="4" id="KW-0805">Transcription regulation</keyword>
<feature type="domain" description="Sigma-54 factor interaction" evidence="6">
    <location>
        <begin position="159"/>
        <end position="381"/>
    </location>
</feature>
<dbReference type="SUPFAM" id="SSF52540">
    <property type="entry name" value="P-loop containing nucleoside triphosphate hydrolases"/>
    <property type="match status" value="1"/>
</dbReference>
<evidence type="ECO:0000256" key="4">
    <source>
        <dbReference type="ARBA" id="ARBA00023015"/>
    </source>
</evidence>
<keyword evidence="3" id="KW-0902">Two-component regulatory system</keyword>
<dbReference type="Gene3D" id="1.10.8.60">
    <property type="match status" value="1"/>
</dbReference>
<sequence>MQDETGDYGLMDETVSVDTGRGMGADREILLPSLGIIWHADASRIGAVAPLMFGRATEASVSRNAPMFRKRGSAEEPLADRRISRSELMIKRTGPREFSITPPDSKMKVLVNGQPVTAPVTVSLDALGDDIIITLAGTVVLSLFLSPAETAPQPPEGRLLGISGAMQSVWRAIARVAPTHLPVLIRGETGTGKELVAQALHLASDRASENLVSINMATLSRELGGADLFGAAKGAFTGAVRDRIGFFETADKSTIFLDEIGDTPADLQAMLLRVLETGEFRRVGETRLRFSGARVLAATDRALGADDFSQPLLRRLESMVIEIPPLRRRRVDIGLLIKHFLDTGAVDTRPVDFADHITAMVLHDWPGNVRELRNAVQQISVGHVPQFGAPMDGGEMGPTGVPEMGTKTPDVPSGKPASKPTYRAPASVTEAEMLEALDAADWRIKEAAEHLNVSRTALYGLMEKSSSVRTLEDVPDAEIRAAMDAHPGDIGAWARALKLPQGVLERHTKKMMFD</sequence>
<gene>
    <name evidence="7" type="ORF">ACFO5Q_04645</name>
</gene>
<organism evidence="7 8">
    <name type="scientific">Kordiimonas lipolytica</name>
    <dbReference type="NCBI Taxonomy" id="1662421"/>
    <lineage>
        <taxon>Bacteria</taxon>
        <taxon>Pseudomonadati</taxon>
        <taxon>Pseudomonadota</taxon>
        <taxon>Alphaproteobacteria</taxon>
        <taxon>Kordiimonadales</taxon>
        <taxon>Kordiimonadaceae</taxon>
        <taxon>Kordiimonas</taxon>
    </lineage>
</organism>
<dbReference type="Gene3D" id="3.40.50.300">
    <property type="entry name" value="P-loop containing nucleotide triphosphate hydrolases"/>
    <property type="match status" value="1"/>
</dbReference>
<dbReference type="InterPro" id="IPR027417">
    <property type="entry name" value="P-loop_NTPase"/>
</dbReference>
<dbReference type="EMBL" id="JBHSCR010000003">
    <property type="protein sequence ID" value="MFC4347125.1"/>
    <property type="molecule type" value="Genomic_DNA"/>
</dbReference>
<dbReference type="InterPro" id="IPR002197">
    <property type="entry name" value="HTH_Fis"/>
</dbReference>
<dbReference type="PROSITE" id="PS00688">
    <property type="entry name" value="SIGMA54_INTERACT_3"/>
    <property type="match status" value="1"/>
</dbReference>
<evidence type="ECO:0000256" key="1">
    <source>
        <dbReference type="ARBA" id="ARBA00022741"/>
    </source>
</evidence>
<reference evidence="8" key="1">
    <citation type="journal article" date="2019" name="Int. J. Syst. Evol. Microbiol.">
        <title>The Global Catalogue of Microorganisms (GCM) 10K type strain sequencing project: providing services to taxonomists for standard genome sequencing and annotation.</title>
        <authorList>
            <consortium name="The Broad Institute Genomics Platform"/>
            <consortium name="The Broad Institute Genome Sequencing Center for Infectious Disease"/>
            <person name="Wu L."/>
            <person name="Ma J."/>
        </authorList>
    </citation>
    <scope>NUCLEOTIDE SEQUENCE [LARGE SCALE GENOMIC DNA]</scope>
    <source>
        <strain evidence="8">CGMCC 1.15304</strain>
    </source>
</reference>
<keyword evidence="2" id="KW-0067">ATP-binding</keyword>
<dbReference type="InterPro" id="IPR002078">
    <property type="entry name" value="Sigma_54_int"/>
</dbReference>
<keyword evidence="8" id="KW-1185">Reference proteome</keyword>
<dbReference type="RefSeq" id="WP_068151316.1">
    <property type="nucleotide sequence ID" value="NZ_JBHSCR010000003.1"/>
</dbReference>
<evidence type="ECO:0000256" key="5">
    <source>
        <dbReference type="ARBA" id="ARBA00023163"/>
    </source>
</evidence>
<proteinExistence type="predicted"/>
<evidence type="ECO:0000313" key="7">
    <source>
        <dbReference type="EMBL" id="MFC4347125.1"/>
    </source>
</evidence>
<dbReference type="InterPro" id="IPR003593">
    <property type="entry name" value="AAA+_ATPase"/>
</dbReference>
<evidence type="ECO:0000259" key="6">
    <source>
        <dbReference type="PROSITE" id="PS50045"/>
    </source>
</evidence>
<dbReference type="Pfam" id="PF25601">
    <property type="entry name" value="AAA_lid_14"/>
    <property type="match status" value="1"/>
</dbReference>
<name>A0ABV8U914_9PROT</name>
<evidence type="ECO:0000256" key="2">
    <source>
        <dbReference type="ARBA" id="ARBA00022840"/>
    </source>
</evidence>
<evidence type="ECO:0000256" key="3">
    <source>
        <dbReference type="ARBA" id="ARBA00023012"/>
    </source>
</evidence>
<dbReference type="SMART" id="SM00382">
    <property type="entry name" value="AAA"/>
    <property type="match status" value="1"/>
</dbReference>
<dbReference type="Pfam" id="PF00158">
    <property type="entry name" value="Sigma54_activat"/>
    <property type="match status" value="1"/>
</dbReference>
<dbReference type="CDD" id="cd00009">
    <property type="entry name" value="AAA"/>
    <property type="match status" value="1"/>
</dbReference>
<dbReference type="PROSITE" id="PS50045">
    <property type="entry name" value="SIGMA54_INTERACT_4"/>
    <property type="match status" value="1"/>
</dbReference>
<protein>
    <submittedName>
        <fullName evidence="7">Sigma 54-interacting transcriptional regulator</fullName>
    </submittedName>
</protein>
<evidence type="ECO:0000313" key="8">
    <source>
        <dbReference type="Proteomes" id="UP001595776"/>
    </source>
</evidence>
<dbReference type="PROSITE" id="PS00675">
    <property type="entry name" value="SIGMA54_INTERACT_1"/>
    <property type="match status" value="1"/>
</dbReference>
<comment type="caution">
    <text evidence="7">The sequence shown here is derived from an EMBL/GenBank/DDBJ whole genome shotgun (WGS) entry which is preliminary data.</text>
</comment>
<dbReference type="InterPro" id="IPR025662">
    <property type="entry name" value="Sigma_54_int_dom_ATP-bd_1"/>
</dbReference>
<dbReference type="InterPro" id="IPR025944">
    <property type="entry name" value="Sigma_54_int_dom_CS"/>
</dbReference>